<accession>A0A840QC94</accession>
<feature type="region of interest" description="Disordered" evidence="1">
    <location>
        <begin position="47"/>
        <end position="140"/>
    </location>
</feature>
<comment type="caution">
    <text evidence="3">The sequence shown here is derived from an EMBL/GenBank/DDBJ whole genome shotgun (WGS) entry which is preliminary data.</text>
</comment>
<proteinExistence type="predicted"/>
<dbReference type="InterPro" id="IPR042261">
    <property type="entry name" value="Lsr2-like_dimerization"/>
</dbReference>
<evidence type="ECO:0000256" key="1">
    <source>
        <dbReference type="SAM" id="MobiDB-lite"/>
    </source>
</evidence>
<gene>
    <name evidence="3" type="ORF">BJ970_004985</name>
</gene>
<dbReference type="Gene3D" id="3.30.60.230">
    <property type="entry name" value="Lsr2, dimerization domain"/>
    <property type="match status" value="1"/>
</dbReference>
<protein>
    <submittedName>
        <fullName evidence="3">Putative membrane protein</fullName>
    </submittedName>
</protein>
<reference evidence="3 4" key="1">
    <citation type="submission" date="2020-08" db="EMBL/GenBank/DDBJ databases">
        <title>Sequencing the genomes of 1000 actinobacteria strains.</title>
        <authorList>
            <person name="Klenk H.-P."/>
        </authorList>
    </citation>
    <scope>NUCLEOTIDE SEQUENCE [LARGE SCALE GENOMIC DNA]</scope>
    <source>
        <strain evidence="3 4">DSM 45584</strain>
    </source>
</reference>
<name>A0A840QC94_9PSEU</name>
<dbReference type="Proteomes" id="UP000584374">
    <property type="component" value="Unassembled WGS sequence"/>
</dbReference>
<feature type="compositionally biased region" description="Basic and acidic residues" evidence="1">
    <location>
        <begin position="59"/>
        <end position="73"/>
    </location>
</feature>
<organism evidence="3 4">
    <name type="scientific">Saccharopolyspora phatthalungensis</name>
    <dbReference type="NCBI Taxonomy" id="664693"/>
    <lineage>
        <taxon>Bacteria</taxon>
        <taxon>Bacillati</taxon>
        <taxon>Actinomycetota</taxon>
        <taxon>Actinomycetes</taxon>
        <taxon>Pseudonocardiales</taxon>
        <taxon>Pseudonocardiaceae</taxon>
        <taxon>Saccharopolyspora</taxon>
    </lineage>
</organism>
<feature type="domain" description="Lsr2 dimerization" evidence="2">
    <location>
        <begin position="1"/>
        <end position="57"/>
    </location>
</feature>
<dbReference type="InterPro" id="IPR024412">
    <property type="entry name" value="Lsr2_dim_dom"/>
</dbReference>
<dbReference type="RefSeq" id="WP_184728375.1">
    <property type="nucleotide sequence ID" value="NZ_JACHIW010000001.1"/>
</dbReference>
<evidence type="ECO:0000313" key="4">
    <source>
        <dbReference type="Proteomes" id="UP000584374"/>
    </source>
</evidence>
<evidence type="ECO:0000259" key="2">
    <source>
        <dbReference type="Pfam" id="PF11774"/>
    </source>
</evidence>
<dbReference type="AlphaFoldDB" id="A0A840QC94"/>
<keyword evidence="4" id="KW-1185">Reference proteome</keyword>
<dbReference type="GO" id="GO:0003677">
    <property type="term" value="F:DNA binding"/>
    <property type="evidence" value="ECO:0007669"/>
    <property type="project" value="InterPro"/>
</dbReference>
<dbReference type="EMBL" id="JACHIW010000001">
    <property type="protein sequence ID" value="MBB5157451.1"/>
    <property type="molecule type" value="Genomic_DNA"/>
</dbReference>
<evidence type="ECO:0000313" key="3">
    <source>
        <dbReference type="EMBL" id="MBB5157451.1"/>
    </source>
</evidence>
<sequence>MAEKTMVEFVDDIDGSPAQQTITFALDGVTYEIDLNARHAQHLRSVLEHHTKHGRRKTARDAERAERRARETNNDLTAQIRAAAQRTRDHLTAQAAAQRTPRTDPGPAVQATMPAAAPRSTKEAKKPAPASELAPQFSSA</sequence>
<dbReference type="Pfam" id="PF11774">
    <property type="entry name" value="Lsr2"/>
    <property type="match status" value="1"/>
</dbReference>